<protein>
    <submittedName>
        <fullName evidence="1">Conserved uncharacterized protein</fullName>
    </submittedName>
</protein>
<dbReference type="PANTHER" id="PTHR39640:SF1">
    <property type="entry name" value="DUF790 FAMILY PROTEIN"/>
    <property type="match status" value="1"/>
</dbReference>
<dbReference type="OrthoDB" id="5292613at2"/>
<dbReference type="STRING" id="378806.STAUR_6798"/>
<proteinExistence type="predicted"/>
<gene>
    <name evidence="1" type="ordered locus">STAUR_6798</name>
</gene>
<dbReference type="Proteomes" id="UP000001351">
    <property type="component" value="Chromosome"/>
</dbReference>
<dbReference type="eggNOG" id="COG3372">
    <property type="taxonomic scope" value="Bacteria"/>
</dbReference>
<sequence>MLTRDLLLFRVREGKLRPSFIKREDPELLALATELVAEVERARGQTRDELEETLALRAGAFARPKIARGLVKLLLDRALFDEATEGAAQARWEHFQTAARVLRTLPPEAPVGLYEARLAEALPAPLEEVREALYVDLPGHRRLLDWETLTPPELLDRYNLALAQGPLMGARRLTLRARAPGLLRVRKVLRWLKFCRLVAEVRREGDDWALEVEGPGAVLSLQKKYGLQLASFLSVVPVLERWELAAEVDAHARRRVMLVLDQRDPLVSPHPSALGHIPPEVATLAQGFEDAEWALDLTPLPRHMGASGLCVPDLTFRHQQTGREVALELFHAWHAGPLARRLAELRSRPDPLLLLGVDRALTRTGEREELEAHPQVVLFNGFPSARKLRERLSKLGEPPPSAAP</sequence>
<reference evidence="1 2" key="1">
    <citation type="journal article" date="2011" name="Mol. Biol. Evol.">
        <title>Comparative genomic analysis of fruiting body formation in Myxococcales.</title>
        <authorList>
            <person name="Huntley S."/>
            <person name="Hamann N."/>
            <person name="Wegener-Feldbrugge S."/>
            <person name="Treuner-Lange A."/>
            <person name="Kube M."/>
            <person name="Reinhardt R."/>
            <person name="Klages S."/>
            <person name="Muller R."/>
            <person name="Ronning C.M."/>
            <person name="Nierman W.C."/>
            <person name="Sogaard-Andersen L."/>
        </authorList>
    </citation>
    <scope>NUCLEOTIDE SEQUENCE [LARGE SCALE GENOMIC DNA]</scope>
    <source>
        <strain evidence="1 2">DW4/3-1</strain>
    </source>
</reference>
<organism evidence="1 2">
    <name type="scientific">Stigmatella aurantiaca (strain DW4/3-1)</name>
    <dbReference type="NCBI Taxonomy" id="378806"/>
    <lineage>
        <taxon>Bacteria</taxon>
        <taxon>Pseudomonadati</taxon>
        <taxon>Myxococcota</taxon>
        <taxon>Myxococcia</taxon>
        <taxon>Myxococcales</taxon>
        <taxon>Cystobacterineae</taxon>
        <taxon>Archangiaceae</taxon>
        <taxon>Stigmatella</taxon>
    </lineage>
</organism>
<dbReference type="AlphaFoldDB" id="E3FRG3"/>
<accession>E3FRG3</accession>
<dbReference type="Pfam" id="PF05626">
    <property type="entry name" value="DUF790"/>
    <property type="match status" value="1"/>
</dbReference>
<dbReference type="RefSeq" id="WP_013377484.1">
    <property type="nucleotide sequence ID" value="NC_014623.1"/>
</dbReference>
<keyword evidence="2" id="KW-1185">Reference proteome</keyword>
<dbReference type="KEGG" id="sur:STAUR_6798"/>
<dbReference type="InterPro" id="IPR008508">
    <property type="entry name" value="Bax1"/>
</dbReference>
<evidence type="ECO:0000313" key="2">
    <source>
        <dbReference type="Proteomes" id="UP000001351"/>
    </source>
</evidence>
<evidence type="ECO:0000313" key="1">
    <source>
        <dbReference type="EMBL" id="ADO74555.1"/>
    </source>
</evidence>
<name>E3FRG3_STIAD</name>
<dbReference type="HOGENOM" id="CLU_681354_0_0_7"/>
<dbReference type="PANTHER" id="PTHR39640">
    <property type="entry name" value="VNG6129C"/>
    <property type="match status" value="1"/>
</dbReference>
<dbReference type="EMBL" id="CP002271">
    <property type="protein sequence ID" value="ADO74555.1"/>
    <property type="molecule type" value="Genomic_DNA"/>
</dbReference>